<comment type="caution">
    <text evidence="2">The sequence shown here is derived from an EMBL/GenBank/DDBJ whole genome shotgun (WGS) entry which is preliminary data.</text>
</comment>
<evidence type="ECO:0000313" key="2">
    <source>
        <dbReference type="EMBL" id="KAF6141487.1"/>
    </source>
</evidence>
<sequence>ILSYFTSLKCFPRGIAKLRDLQTLTKFVVSEEGANIGELKDLNNLCGSLVISNIKGVGNEARHEAILKDKGYLRHLELNYFNEDDDEDEDDDDNDEAAKNVLELLPMGDKDDYKYQCHASSSKAINLELPFAEVIARPNLIFFTKGNDNRQLSVFGGLLPSPVFGEVGVMERCSILSPTNLTLLQGLDISECPILGPRCLKEVGEDWNIISHIPNIHINNKKIQLETFAHAKDSQLVLQVMTSLRNSV</sequence>
<dbReference type="PANTHER" id="PTHR47186:SF3">
    <property type="entry name" value="OS09G0267800 PROTEIN"/>
    <property type="match status" value="1"/>
</dbReference>
<dbReference type="PANTHER" id="PTHR47186">
    <property type="entry name" value="LEUCINE-RICH REPEAT-CONTAINING PROTEIN 57"/>
    <property type="match status" value="1"/>
</dbReference>
<feature type="non-terminal residue" evidence="2">
    <location>
        <position position="1"/>
    </location>
</feature>
<organism evidence="2 3">
    <name type="scientific">Kingdonia uniflora</name>
    <dbReference type="NCBI Taxonomy" id="39325"/>
    <lineage>
        <taxon>Eukaryota</taxon>
        <taxon>Viridiplantae</taxon>
        <taxon>Streptophyta</taxon>
        <taxon>Embryophyta</taxon>
        <taxon>Tracheophyta</taxon>
        <taxon>Spermatophyta</taxon>
        <taxon>Magnoliopsida</taxon>
        <taxon>Ranunculales</taxon>
        <taxon>Circaeasteraceae</taxon>
        <taxon>Kingdonia</taxon>
    </lineage>
</organism>
<accession>A0A7J7LFS4</accession>
<name>A0A7J7LFS4_9MAGN</name>
<dbReference type="Pfam" id="PF25019">
    <property type="entry name" value="LRR_R13L1-DRL21"/>
    <property type="match status" value="1"/>
</dbReference>
<dbReference type="Proteomes" id="UP000541444">
    <property type="component" value="Unassembled WGS sequence"/>
</dbReference>
<keyword evidence="3" id="KW-1185">Reference proteome</keyword>
<proteinExistence type="predicted"/>
<protein>
    <recommendedName>
        <fullName evidence="1">R13L1/DRL21-like LRR repeat region domain-containing protein</fullName>
    </recommendedName>
</protein>
<reference evidence="2 3" key="1">
    <citation type="journal article" date="2020" name="IScience">
        <title>Genome Sequencing of the Endangered Kingdonia uniflora (Circaeasteraceae, Ranunculales) Reveals Potential Mechanisms of Evolutionary Specialization.</title>
        <authorList>
            <person name="Sun Y."/>
            <person name="Deng T."/>
            <person name="Zhang A."/>
            <person name="Moore M.J."/>
            <person name="Landis J.B."/>
            <person name="Lin N."/>
            <person name="Zhang H."/>
            <person name="Zhang X."/>
            <person name="Huang J."/>
            <person name="Zhang X."/>
            <person name="Sun H."/>
            <person name="Wang H."/>
        </authorList>
    </citation>
    <scope>NUCLEOTIDE SEQUENCE [LARGE SCALE GENOMIC DNA]</scope>
    <source>
        <strain evidence="2">TB1705</strain>
        <tissue evidence="2">Leaf</tissue>
    </source>
</reference>
<evidence type="ECO:0000259" key="1">
    <source>
        <dbReference type="Pfam" id="PF25019"/>
    </source>
</evidence>
<dbReference type="EMBL" id="JACGCM010002325">
    <property type="protein sequence ID" value="KAF6141487.1"/>
    <property type="molecule type" value="Genomic_DNA"/>
</dbReference>
<evidence type="ECO:0000313" key="3">
    <source>
        <dbReference type="Proteomes" id="UP000541444"/>
    </source>
</evidence>
<gene>
    <name evidence="2" type="ORF">GIB67_000868</name>
</gene>
<feature type="domain" description="R13L1/DRL21-like LRR repeat region" evidence="1">
    <location>
        <begin position="36"/>
        <end position="105"/>
    </location>
</feature>
<dbReference type="AlphaFoldDB" id="A0A7J7LFS4"/>
<dbReference type="InterPro" id="IPR056789">
    <property type="entry name" value="LRR_R13L1-DRL21"/>
</dbReference>